<keyword evidence="1" id="KW-0472">Membrane</keyword>
<gene>
    <name evidence="2" type="ORF">E3T27_09870</name>
</gene>
<proteinExistence type="predicted"/>
<keyword evidence="1" id="KW-0812">Transmembrane</keyword>
<dbReference type="Proteomes" id="UP000298424">
    <property type="component" value="Unassembled WGS sequence"/>
</dbReference>
<dbReference type="EMBL" id="SOGT01000012">
    <property type="protein sequence ID" value="TFD25085.1"/>
    <property type="molecule type" value="Genomic_DNA"/>
</dbReference>
<keyword evidence="3" id="KW-1185">Reference proteome</keyword>
<accession>A0A4R8ZDS2</accession>
<keyword evidence="1" id="KW-1133">Transmembrane helix</keyword>
<protein>
    <submittedName>
        <fullName evidence="2">Uncharacterized protein</fullName>
    </submittedName>
</protein>
<dbReference type="AlphaFoldDB" id="A0A4R8ZDS2"/>
<feature type="transmembrane region" description="Helical" evidence="1">
    <location>
        <begin position="6"/>
        <end position="34"/>
    </location>
</feature>
<evidence type="ECO:0000313" key="3">
    <source>
        <dbReference type="Proteomes" id="UP000298424"/>
    </source>
</evidence>
<comment type="caution">
    <text evidence="2">The sequence shown here is derived from an EMBL/GenBank/DDBJ whole genome shotgun (WGS) entry which is preliminary data.</text>
</comment>
<name>A0A4R8ZDS2_9MICO</name>
<sequence length="68" mass="7526">MYSYNFYGVAAMAGIVAAYILCFVLLALLGRLILVATQALRAYTLAKNLQLDLLLEDTNDEDLKKQAI</sequence>
<organism evidence="2 3">
    <name type="scientific">Cryobacterium lyxosi</name>
    <dbReference type="NCBI Taxonomy" id="1259228"/>
    <lineage>
        <taxon>Bacteria</taxon>
        <taxon>Bacillati</taxon>
        <taxon>Actinomycetota</taxon>
        <taxon>Actinomycetes</taxon>
        <taxon>Micrococcales</taxon>
        <taxon>Microbacteriaceae</taxon>
        <taxon>Cryobacterium</taxon>
    </lineage>
</organism>
<evidence type="ECO:0000256" key="1">
    <source>
        <dbReference type="SAM" id="Phobius"/>
    </source>
</evidence>
<dbReference type="RefSeq" id="WP_104197129.1">
    <property type="nucleotide sequence ID" value="NZ_SOGT01000012.1"/>
</dbReference>
<reference evidence="2 3" key="1">
    <citation type="submission" date="2019-03" db="EMBL/GenBank/DDBJ databases">
        <title>Genomics of glacier-inhabiting Cryobacterium strains.</title>
        <authorList>
            <person name="Liu Q."/>
            <person name="Xin Y.-H."/>
        </authorList>
    </citation>
    <scope>NUCLEOTIDE SEQUENCE [LARGE SCALE GENOMIC DNA]</scope>
    <source>
        <strain evidence="2 3">TMT1-1</strain>
    </source>
</reference>
<evidence type="ECO:0000313" key="2">
    <source>
        <dbReference type="EMBL" id="TFD25085.1"/>
    </source>
</evidence>